<organism evidence="1 2">
    <name type="scientific">Scophthalmus maximus</name>
    <name type="common">Turbot</name>
    <name type="synonym">Psetta maxima</name>
    <dbReference type="NCBI Taxonomy" id="52904"/>
    <lineage>
        <taxon>Eukaryota</taxon>
        <taxon>Metazoa</taxon>
        <taxon>Chordata</taxon>
        <taxon>Craniata</taxon>
        <taxon>Vertebrata</taxon>
        <taxon>Euteleostomi</taxon>
        <taxon>Actinopterygii</taxon>
        <taxon>Neopterygii</taxon>
        <taxon>Teleostei</taxon>
        <taxon>Neoteleostei</taxon>
        <taxon>Acanthomorphata</taxon>
        <taxon>Carangaria</taxon>
        <taxon>Pleuronectiformes</taxon>
        <taxon>Pleuronectoidei</taxon>
        <taxon>Scophthalmidae</taxon>
        <taxon>Scophthalmus</taxon>
    </lineage>
</organism>
<dbReference type="Proteomes" id="UP000694558">
    <property type="component" value="Chromosome 12"/>
</dbReference>
<evidence type="ECO:0000313" key="1">
    <source>
        <dbReference type="Ensembl" id="ENSSMAP00000063121.1"/>
    </source>
</evidence>
<name>A0A8D3DUB2_SCOMX</name>
<reference evidence="1" key="2">
    <citation type="submission" date="2025-08" db="UniProtKB">
        <authorList>
            <consortium name="Ensembl"/>
        </authorList>
    </citation>
    <scope>IDENTIFICATION</scope>
</reference>
<accession>A0A8D3DUB2</accession>
<reference evidence="1" key="1">
    <citation type="submission" date="2023-05" db="EMBL/GenBank/DDBJ databases">
        <title>High-quality long-read genome of Scophthalmus maximus.</title>
        <authorList>
            <person name="Lien S."/>
            <person name="Martinez P."/>
        </authorList>
    </citation>
    <scope>NUCLEOTIDE SEQUENCE [LARGE SCALE GENOMIC DNA]</scope>
</reference>
<dbReference type="Ensembl" id="ENSSMAT00000042568.1">
    <property type="protein sequence ID" value="ENSSMAP00000063121.1"/>
    <property type="gene ID" value="ENSSMAG00000023931.1"/>
</dbReference>
<proteinExistence type="predicted"/>
<dbReference type="AlphaFoldDB" id="A0A8D3DUB2"/>
<sequence>MPVSVCALKVLNKSENTLSEHKHLLVGQWSLTQSRFLLSVCSPSAGTPHFPLSPTIFLTTRLRWRLRVLLLPRVLNPPWCVSKSREHLFPARPGEHTSLYVCCRTRQGDFFSPSTYLSAYLYINVFTSIVNFYGIPSQGLDGVLYEHYI</sequence>
<evidence type="ECO:0000313" key="2">
    <source>
        <dbReference type="Proteomes" id="UP000694558"/>
    </source>
</evidence>
<protein>
    <submittedName>
        <fullName evidence="1">Uncharacterized protein</fullName>
    </submittedName>
</protein>